<proteinExistence type="predicted"/>
<evidence type="ECO:0000313" key="3">
    <source>
        <dbReference type="EMBL" id="MCS0499154.1"/>
    </source>
</evidence>
<accession>A0ABT1ZEM5</accession>
<protein>
    <submittedName>
        <fullName evidence="3">DsbA family protein</fullName>
    </submittedName>
</protein>
<sequence length="276" mass="29461">MTNAPRPTKNQRREEAREAARVAREKQQQRQKLLKWLIPTIASVAIIAIVAGVVWAVIALQPPPKKEAGPENMISDGILFESDGDDGVQYVPTKAIAKGADPVATTPRDGLLNIVTYVDFTCPICQQFEQAYSDSIQQLVASGSATLEVHPVAILDHAFTGREVATRANNVGACVANYAPEQFLDVMSAMYANQADEGGVGLSNADLVDIVTGAGVDDQDVVDCINGESFTPWVTSATARSGISGTPTVVINGTKWDNSNQSFDDFVNAEIAKLQG</sequence>
<reference evidence="3 4" key="1">
    <citation type="submission" date="2022-08" db="EMBL/GenBank/DDBJ databases">
        <authorList>
            <person name="Li F."/>
        </authorList>
    </citation>
    <scope>NUCLEOTIDE SEQUENCE [LARGE SCALE GENOMIC DNA]</scope>
    <source>
        <strain evidence="3 4">10F1B-8-1</strain>
    </source>
</reference>
<name>A0ABT1ZEM5_9MICO</name>
<feature type="transmembrane region" description="Helical" evidence="1">
    <location>
        <begin position="36"/>
        <end position="58"/>
    </location>
</feature>
<dbReference type="CDD" id="cd02972">
    <property type="entry name" value="DsbA_family"/>
    <property type="match status" value="1"/>
</dbReference>
<dbReference type="Proteomes" id="UP001205337">
    <property type="component" value="Unassembled WGS sequence"/>
</dbReference>
<keyword evidence="1" id="KW-1133">Transmembrane helix</keyword>
<dbReference type="InterPro" id="IPR036249">
    <property type="entry name" value="Thioredoxin-like_sf"/>
</dbReference>
<dbReference type="InterPro" id="IPR012336">
    <property type="entry name" value="Thioredoxin-like_fold"/>
</dbReference>
<dbReference type="Gene3D" id="3.40.30.10">
    <property type="entry name" value="Glutaredoxin"/>
    <property type="match status" value="1"/>
</dbReference>
<evidence type="ECO:0000256" key="1">
    <source>
        <dbReference type="SAM" id="Phobius"/>
    </source>
</evidence>
<feature type="domain" description="Thioredoxin-like fold" evidence="2">
    <location>
        <begin position="113"/>
        <end position="261"/>
    </location>
</feature>
<gene>
    <name evidence="3" type="ORF">NUH29_06275</name>
</gene>
<evidence type="ECO:0000259" key="2">
    <source>
        <dbReference type="Pfam" id="PF13462"/>
    </source>
</evidence>
<comment type="caution">
    <text evidence="3">The sequence shown here is derived from an EMBL/GenBank/DDBJ whole genome shotgun (WGS) entry which is preliminary data.</text>
</comment>
<dbReference type="RefSeq" id="WP_258798173.1">
    <property type="nucleotide sequence ID" value="NZ_JANTHX010000005.1"/>
</dbReference>
<keyword evidence="1" id="KW-0812">Transmembrane</keyword>
<evidence type="ECO:0000313" key="4">
    <source>
        <dbReference type="Proteomes" id="UP001205337"/>
    </source>
</evidence>
<dbReference type="Pfam" id="PF13462">
    <property type="entry name" value="Thioredoxin_4"/>
    <property type="match status" value="1"/>
</dbReference>
<dbReference type="SUPFAM" id="SSF52833">
    <property type="entry name" value="Thioredoxin-like"/>
    <property type="match status" value="1"/>
</dbReference>
<keyword evidence="1" id="KW-0472">Membrane</keyword>
<keyword evidence="4" id="KW-1185">Reference proteome</keyword>
<organism evidence="3 4">
    <name type="scientific">Protaetiibacter mangrovi</name>
    <dbReference type="NCBI Taxonomy" id="2970926"/>
    <lineage>
        <taxon>Bacteria</taxon>
        <taxon>Bacillati</taxon>
        <taxon>Actinomycetota</taxon>
        <taxon>Actinomycetes</taxon>
        <taxon>Micrococcales</taxon>
        <taxon>Microbacteriaceae</taxon>
        <taxon>Protaetiibacter</taxon>
    </lineage>
</organism>
<dbReference type="EMBL" id="JANTHX010000005">
    <property type="protein sequence ID" value="MCS0499154.1"/>
    <property type="molecule type" value="Genomic_DNA"/>
</dbReference>